<dbReference type="EMBL" id="JAIWYP010000006">
    <property type="protein sequence ID" value="KAH3815558.1"/>
    <property type="molecule type" value="Genomic_DNA"/>
</dbReference>
<evidence type="ECO:0000313" key="1">
    <source>
        <dbReference type="EMBL" id="KAH3815558.1"/>
    </source>
</evidence>
<keyword evidence="2" id="KW-1185">Reference proteome</keyword>
<accession>A0A9D4GEX8</accession>
<name>A0A9D4GEX8_DREPO</name>
<reference evidence="1" key="1">
    <citation type="journal article" date="2019" name="bioRxiv">
        <title>The Genome of the Zebra Mussel, Dreissena polymorpha: A Resource for Invasive Species Research.</title>
        <authorList>
            <person name="McCartney M.A."/>
            <person name="Auch B."/>
            <person name="Kono T."/>
            <person name="Mallez S."/>
            <person name="Zhang Y."/>
            <person name="Obille A."/>
            <person name="Becker A."/>
            <person name="Abrahante J.E."/>
            <person name="Garbe J."/>
            <person name="Badalamenti J.P."/>
            <person name="Herman A."/>
            <person name="Mangelson H."/>
            <person name="Liachko I."/>
            <person name="Sullivan S."/>
            <person name="Sone E.D."/>
            <person name="Koren S."/>
            <person name="Silverstein K.A.T."/>
            <person name="Beckman K.B."/>
            <person name="Gohl D.M."/>
        </authorList>
    </citation>
    <scope>NUCLEOTIDE SEQUENCE</scope>
    <source>
        <strain evidence="1">Duluth1</strain>
        <tissue evidence="1">Whole animal</tissue>
    </source>
</reference>
<gene>
    <name evidence="1" type="ORF">DPMN_144086</name>
</gene>
<dbReference type="AlphaFoldDB" id="A0A9D4GEX8"/>
<sequence length="68" mass="7706">MGHRVEMPCVYDHVTGETLIFIRWKKGDVILTIMVMSSTFPEWSNLAPDNLVGILLFKTLFTTADTTC</sequence>
<reference evidence="1" key="2">
    <citation type="submission" date="2020-11" db="EMBL/GenBank/DDBJ databases">
        <authorList>
            <person name="McCartney M.A."/>
            <person name="Auch B."/>
            <person name="Kono T."/>
            <person name="Mallez S."/>
            <person name="Becker A."/>
            <person name="Gohl D.M."/>
            <person name="Silverstein K.A.T."/>
            <person name="Koren S."/>
            <person name="Bechman K.B."/>
            <person name="Herman A."/>
            <person name="Abrahante J.E."/>
            <person name="Garbe J."/>
        </authorList>
    </citation>
    <scope>NUCLEOTIDE SEQUENCE</scope>
    <source>
        <strain evidence="1">Duluth1</strain>
        <tissue evidence="1">Whole animal</tissue>
    </source>
</reference>
<proteinExistence type="predicted"/>
<dbReference type="Proteomes" id="UP000828390">
    <property type="component" value="Unassembled WGS sequence"/>
</dbReference>
<protein>
    <submittedName>
        <fullName evidence="1">Uncharacterized protein</fullName>
    </submittedName>
</protein>
<evidence type="ECO:0000313" key="2">
    <source>
        <dbReference type="Proteomes" id="UP000828390"/>
    </source>
</evidence>
<comment type="caution">
    <text evidence="1">The sequence shown here is derived from an EMBL/GenBank/DDBJ whole genome shotgun (WGS) entry which is preliminary data.</text>
</comment>
<organism evidence="1 2">
    <name type="scientific">Dreissena polymorpha</name>
    <name type="common">Zebra mussel</name>
    <name type="synonym">Mytilus polymorpha</name>
    <dbReference type="NCBI Taxonomy" id="45954"/>
    <lineage>
        <taxon>Eukaryota</taxon>
        <taxon>Metazoa</taxon>
        <taxon>Spiralia</taxon>
        <taxon>Lophotrochozoa</taxon>
        <taxon>Mollusca</taxon>
        <taxon>Bivalvia</taxon>
        <taxon>Autobranchia</taxon>
        <taxon>Heteroconchia</taxon>
        <taxon>Euheterodonta</taxon>
        <taxon>Imparidentia</taxon>
        <taxon>Neoheterodontei</taxon>
        <taxon>Myida</taxon>
        <taxon>Dreissenoidea</taxon>
        <taxon>Dreissenidae</taxon>
        <taxon>Dreissena</taxon>
    </lineage>
</organism>